<sequence>MMATTSHKTPPSSRSSSCSSLFSFRGSLAMTPLHSAFSSPMSSGTPSPCVSPSGSFVHTPDTPVSALGSSAVLRPRKSVTVFVPAETRLPVDILGETVSTFSLPTYKLHGYTTFRPKFAPNNLCVVPCSSWSDSDNGAMVTGRLVFVPEDKISLYDTYEDEGRTKTRVRCTVSSTDTTRVETVDVYLWNGNSILGEWQYL</sequence>
<proteinExistence type="predicted"/>
<gene>
    <name evidence="1" type="ORF">LIPSTDRAFT_326372</name>
</gene>
<organism evidence="1 2">
    <name type="scientific">Lipomyces starkeyi NRRL Y-11557</name>
    <dbReference type="NCBI Taxonomy" id="675824"/>
    <lineage>
        <taxon>Eukaryota</taxon>
        <taxon>Fungi</taxon>
        <taxon>Dikarya</taxon>
        <taxon>Ascomycota</taxon>
        <taxon>Saccharomycotina</taxon>
        <taxon>Lipomycetes</taxon>
        <taxon>Lipomycetales</taxon>
        <taxon>Lipomycetaceae</taxon>
        <taxon>Lipomyces</taxon>
    </lineage>
</organism>
<keyword evidence="2" id="KW-1185">Reference proteome</keyword>
<dbReference type="OrthoDB" id="10342636at2759"/>
<evidence type="ECO:0000313" key="1">
    <source>
        <dbReference type="EMBL" id="ODQ71590.1"/>
    </source>
</evidence>
<dbReference type="EMBL" id="KV454297">
    <property type="protein sequence ID" value="ODQ71590.1"/>
    <property type="molecule type" value="Genomic_DNA"/>
</dbReference>
<dbReference type="Gene3D" id="3.10.490.10">
    <property type="entry name" value="Gamma-glutamyl cyclotransferase-like"/>
    <property type="match status" value="1"/>
</dbReference>
<reference evidence="1 2" key="1">
    <citation type="journal article" date="2016" name="Proc. Natl. Acad. Sci. U.S.A.">
        <title>Comparative genomics of biotechnologically important yeasts.</title>
        <authorList>
            <person name="Riley R."/>
            <person name="Haridas S."/>
            <person name="Wolfe K.H."/>
            <person name="Lopes M.R."/>
            <person name="Hittinger C.T."/>
            <person name="Goeker M."/>
            <person name="Salamov A.A."/>
            <person name="Wisecaver J.H."/>
            <person name="Long T.M."/>
            <person name="Calvey C.H."/>
            <person name="Aerts A.L."/>
            <person name="Barry K.W."/>
            <person name="Choi C."/>
            <person name="Clum A."/>
            <person name="Coughlan A.Y."/>
            <person name="Deshpande S."/>
            <person name="Douglass A.P."/>
            <person name="Hanson S.J."/>
            <person name="Klenk H.-P."/>
            <person name="LaButti K.M."/>
            <person name="Lapidus A."/>
            <person name="Lindquist E.A."/>
            <person name="Lipzen A.M."/>
            <person name="Meier-Kolthoff J.P."/>
            <person name="Ohm R.A."/>
            <person name="Otillar R.P."/>
            <person name="Pangilinan J.L."/>
            <person name="Peng Y."/>
            <person name="Rokas A."/>
            <person name="Rosa C.A."/>
            <person name="Scheuner C."/>
            <person name="Sibirny A.A."/>
            <person name="Slot J.C."/>
            <person name="Stielow J.B."/>
            <person name="Sun H."/>
            <person name="Kurtzman C.P."/>
            <person name="Blackwell M."/>
            <person name="Grigoriev I.V."/>
            <person name="Jeffries T.W."/>
        </authorList>
    </citation>
    <scope>NUCLEOTIDE SEQUENCE [LARGE SCALE GENOMIC DNA]</scope>
    <source>
        <strain evidence="1 2">NRRL Y-11557</strain>
    </source>
</reference>
<dbReference type="Proteomes" id="UP000094385">
    <property type="component" value="Unassembled WGS sequence"/>
</dbReference>
<evidence type="ECO:0000313" key="2">
    <source>
        <dbReference type="Proteomes" id="UP000094385"/>
    </source>
</evidence>
<dbReference type="AlphaFoldDB" id="A0A1E3Q1W0"/>
<protein>
    <submittedName>
        <fullName evidence="1">Uncharacterized protein</fullName>
    </submittedName>
</protein>
<name>A0A1E3Q1W0_LIPST</name>
<accession>A0A1E3Q1W0</accession>